<dbReference type="SUPFAM" id="SSF52402">
    <property type="entry name" value="Adenine nucleotide alpha hydrolases-like"/>
    <property type="match status" value="1"/>
</dbReference>
<evidence type="ECO:0000313" key="4">
    <source>
        <dbReference type="Proteomes" id="UP001432014"/>
    </source>
</evidence>
<proteinExistence type="inferred from homology"/>
<dbReference type="PRINTS" id="PR01438">
    <property type="entry name" value="UNVRSLSTRESS"/>
</dbReference>
<name>A0ABZ1WI52_9ACTN</name>
<reference evidence="3 4" key="1">
    <citation type="submission" date="2022-10" db="EMBL/GenBank/DDBJ databases">
        <title>The complete genomes of actinobacterial strains from the NBC collection.</title>
        <authorList>
            <person name="Joergensen T.S."/>
            <person name="Alvarez Arevalo M."/>
            <person name="Sterndorff E.B."/>
            <person name="Faurdal D."/>
            <person name="Vuksanovic O."/>
            <person name="Mourched A.-S."/>
            <person name="Charusanti P."/>
            <person name="Shaw S."/>
            <person name="Blin K."/>
            <person name="Weber T."/>
        </authorList>
    </citation>
    <scope>NUCLEOTIDE SEQUENCE [LARGE SCALE GENOMIC DNA]</scope>
    <source>
        <strain evidence="3 4">NBC_01247</strain>
    </source>
</reference>
<comment type="similarity">
    <text evidence="1">Belongs to the universal stress protein A family.</text>
</comment>
<evidence type="ECO:0000313" key="3">
    <source>
        <dbReference type="EMBL" id="WUS60402.1"/>
    </source>
</evidence>
<dbReference type="EMBL" id="CP108482">
    <property type="protein sequence ID" value="WUS60402.1"/>
    <property type="molecule type" value="Genomic_DNA"/>
</dbReference>
<gene>
    <name evidence="3" type="ORF">OG469_35900</name>
</gene>
<feature type="domain" description="UspA" evidence="2">
    <location>
        <begin position="5"/>
        <end position="136"/>
    </location>
</feature>
<dbReference type="InterPro" id="IPR006016">
    <property type="entry name" value="UspA"/>
</dbReference>
<evidence type="ECO:0000256" key="1">
    <source>
        <dbReference type="ARBA" id="ARBA00008791"/>
    </source>
</evidence>
<dbReference type="InterPro" id="IPR014729">
    <property type="entry name" value="Rossmann-like_a/b/a_fold"/>
</dbReference>
<sequence length="172" mass="18084">MVENSRVVVGVNGSLSSLAALYRAVEEAGRRDAMLVPVIAWTAADRTLRPLSELEHVARRCMDTAFEQAFGGYPGDIVIRPLVVRSEPGRALVAAASGPGDLLVLGSGHHGRVQRALHGSVAGYCRAHARCEVVVVSPSALLESLELTARSGAPMPFAAGNSRVSHRPAAAR</sequence>
<dbReference type="PANTHER" id="PTHR46553:SF3">
    <property type="entry name" value="ADENINE NUCLEOTIDE ALPHA HYDROLASES-LIKE SUPERFAMILY PROTEIN"/>
    <property type="match status" value="1"/>
</dbReference>
<dbReference type="Gene3D" id="3.40.50.620">
    <property type="entry name" value="HUPs"/>
    <property type="match status" value="1"/>
</dbReference>
<dbReference type="Pfam" id="PF00582">
    <property type="entry name" value="Usp"/>
    <property type="match status" value="1"/>
</dbReference>
<evidence type="ECO:0000259" key="2">
    <source>
        <dbReference type="Pfam" id="PF00582"/>
    </source>
</evidence>
<organism evidence="3 4">
    <name type="scientific">Kitasatospora herbaricolor</name>
    <dbReference type="NCBI Taxonomy" id="68217"/>
    <lineage>
        <taxon>Bacteria</taxon>
        <taxon>Bacillati</taxon>
        <taxon>Actinomycetota</taxon>
        <taxon>Actinomycetes</taxon>
        <taxon>Kitasatosporales</taxon>
        <taxon>Streptomycetaceae</taxon>
        <taxon>Kitasatospora</taxon>
    </lineage>
</organism>
<dbReference type="RefSeq" id="WP_329493498.1">
    <property type="nucleotide sequence ID" value="NZ_CP108460.1"/>
</dbReference>
<accession>A0ABZ1WI52</accession>
<dbReference type="CDD" id="cd00293">
    <property type="entry name" value="USP-like"/>
    <property type="match status" value="1"/>
</dbReference>
<protein>
    <submittedName>
        <fullName evidence="3">Universal stress protein</fullName>
    </submittedName>
</protein>
<dbReference type="PANTHER" id="PTHR46553">
    <property type="entry name" value="ADENINE NUCLEOTIDE ALPHA HYDROLASES-LIKE SUPERFAMILY PROTEIN"/>
    <property type="match status" value="1"/>
</dbReference>
<dbReference type="Proteomes" id="UP001432014">
    <property type="component" value="Chromosome"/>
</dbReference>
<keyword evidence="4" id="KW-1185">Reference proteome</keyword>
<dbReference type="InterPro" id="IPR006015">
    <property type="entry name" value="Universal_stress_UspA"/>
</dbReference>